<dbReference type="GO" id="GO:0003723">
    <property type="term" value="F:RNA binding"/>
    <property type="evidence" value="ECO:0007669"/>
    <property type="project" value="UniProtKB-UniRule"/>
</dbReference>
<dbReference type="InterPro" id="IPR005049">
    <property type="entry name" value="STL-like"/>
</dbReference>
<evidence type="ECO:0000313" key="4">
    <source>
        <dbReference type="Proteomes" id="UP000663860"/>
    </source>
</evidence>
<dbReference type="PANTHER" id="PTHR31362">
    <property type="entry name" value="GLYCOSYLTRANSFERASE STELLO1-RELATED"/>
    <property type="match status" value="1"/>
</dbReference>
<sequence>MASNKCIVHSRLNVIDLNVLINICDEISLDKSSETINLSFEPETDSRECHRRISRFIGKKGQNLNTLQDKYDVGIHITNGSSNKAFKRNTKLENVAKLRNIVNLDKLDVLIRRKHPSLTTDTISMDEIKQELNAKWKEASEFEFIQKELSFDHNHFQFVCLSFESERSLHERREIIGRFIGKKGENLRSLEDQYNIRLHIMNDATFNRKHIQKIVNEQNENNFYFLSLLFESEISLQGRRRKISRFIGKNGEHIRGLQDKYNIPHPLSIGRIKFDRDQPPIAIEPFTYSPYNTQNTVTYYEAFWGLYLPVTTTFRVCDIWRGFWVQRLLWDIGGQLIFGTSTVKQIRNSHSYIKDMDDEQQLYHQSRSFVRFLSSWSSTKSLLRERISQLARDIAKNDFWKWKEVDIMDAWIADLESVGYKFPSIVPSSSSSSSPSSSPVIRKRAAVCVTGLVECIQEAWAPTHTNIRQRIHGDLDIFLFLSSSLKQGPVPLNTRIKNVRSYMNSTVTVLYEDRVIDPGIPSTCNPQFQLPGYAVIPVPAYFQQLWSLNECYDLVKNYEKQFNIRYQLLIRARVDTRVKMPATFERQGILNLNTTILVPPHRYFSGIDDGFALGPIELMSHYMKRWHSLRQCPPDRNFHPETYLKKYLTHFTNITIDDTISGAADAISHGPGKCH</sequence>
<organism evidence="3 4">
    <name type="scientific">Adineta steineri</name>
    <dbReference type="NCBI Taxonomy" id="433720"/>
    <lineage>
        <taxon>Eukaryota</taxon>
        <taxon>Metazoa</taxon>
        <taxon>Spiralia</taxon>
        <taxon>Gnathifera</taxon>
        <taxon>Rotifera</taxon>
        <taxon>Eurotatoria</taxon>
        <taxon>Bdelloidea</taxon>
        <taxon>Adinetida</taxon>
        <taxon>Adinetidae</taxon>
        <taxon>Adineta</taxon>
    </lineage>
</organism>
<comment type="caution">
    <text evidence="3">The sequence shown here is derived from an EMBL/GenBank/DDBJ whole genome shotgun (WGS) entry which is preliminary data.</text>
</comment>
<dbReference type="AlphaFoldDB" id="A0A814WYF9"/>
<dbReference type="InterPro" id="IPR004087">
    <property type="entry name" value="KH_dom"/>
</dbReference>
<name>A0A814WYF9_9BILA</name>
<evidence type="ECO:0000313" key="3">
    <source>
        <dbReference type="EMBL" id="CAF1208746.1"/>
    </source>
</evidence>
<reference evidence="3" key="1">
    <citation type="submission" date="2021-02" db="EMBL/GenBank/DDBJ databases">
        <authorList>
            <person name="Nowell W R."/>
        </authorList>
    </citation>
    <scope>NUCLEOTIDE SEQUENCE</scope>
</reference>
<dbReference type="SMART" id="SM00322">
    <property type="entry name" value="KH"/>
    <property type="match status" value="2"/>
</dbReference>
<keyword evidence="1" id="KW-0694">RNA-binding</keyword>
<dbReference type="Proteomes" id="UP000663860">
    <property type="component" value="Unassembled WGS sequence"/>
</dbReference>
<protein>
    <recommendedName>
        <fullName evidence="2">K Homology domain-containing protein</fullName>
    </recommendedName>
</protein>
<dbReference type="CDD" id="cd00105">
    <property type="entry name" value="KH-I"/>
    <property type="match status" value="1"/>
</dbReference>
<gene>
    <name evidence="3" type="ORF">IZO911_LOCUS29048</name>
</gene>
<evidence type="ECO:0000259" key="2">
    <source>
        <dbReference type="SMART" id="SM00322"/>
    </source>
</evidence>
<dbReference type="PROSITE" id="PS50084">
    <property type="entry name" value="KH_TYPE_1"/>
    <property type="match status" value="1"/>
</dbReference>
<dbReference type="EMBL" id="CAJNOE010000423">
    <property type="protein sequence ID" value="CAF1208746.1"/>
    <property type="molecule type" value="Genomic_DNA"/>
</dbReference>
<accession>A0A814WYF9</accession>
<dbReference type="Pfam" id="PF03385">
    <property type="entry name" value="STELLO"/>
    <property type="match status" value="1"/>
</dbReference>
<proteinExistence type="predicted"/>
<dbReference type="SUPFAM" id="SSF54791">
    <property type="entry name" value="Eukaryotic type KH-domain (KH-domain type I)"/>
    <property type="match status" value="2"/>
</dbReference>
<dbReference type="InterPro" id="IPR036612">
    <property type="entry name" value="KH_dom_type_1_sf"/>
</dbReference>
<feature type="domain" description="K Homology" evidence="2">
    <location>
        <begin position="32"/>
        <end position="106"/>
    </location>
</feature>
<dbReference type="PANTHER" id="PTHR31362:SF0">
    <property type="entry name" value="EXOSTOSIN DOMAIN-CONTAINING PROTEIN-RELATED"/>
    <property type="match status" value="1"/>
</dbReference>
<feature type="domain" description="K Homology" evidence="2">
    <location>
        <begin position="152"/>
        <end position="255"/>
    </location>
</feature>
<evidence type="ECO:0000256" key="1">
    <source>
        <dbReference type="PROSITE-ProRule" id="PRU00117"/>
    </source>
</evidence>